<gene>
    <name evidence="3" type="ORF">SteCoe_3882</name>
</gene>
<dbReference type="Pfam" id="PF25474">
    <property type="entry name" value="TPR_TmcB"/>
    <property type="match status" value="1"/>
</dbReference>
<feature type="transmembrane region" description="Helical" evidence="1">
    <location>
        <begin position="159"/>
        <end position="177"/>
    </location>
</feature>
<feature type="domain" description="TmcB/TmcC TPR repeats" evidence="2">
    <location>
        <begin position="420"/>
        <end position="518"/>
    </location>
</feature>
<feature type="transmembrane region" description="Helical" evidence="1">
    <location>
        <begin position="224"/>
        <end position="245"/>
    </location>
</feature>
<name>A0A1R2CW07_9CILI</name>
<accession>A0A1R2CW07</accession>
<evidence type="ECO:0000259" key="2">
    <source>
        <dbReference type="Pfam" id="PF25474"/>
    </source>
</evidence>
<dbReference type="OrthoDB" id="327122at2759"/>
<keyword evidence="1" id="KW-0472">Membrane</keyword>
<evidence type="ECO:0000313" key="4">
    <source>
        <dbReference type="Proteomes" id="UP000187209"/>
    </source>
</evidence>
<feature type="transmembrane region" description="Helical" evidence="1">
    <location>
        <begin position="121"/>
        <end position="139"/>
    </location>
</feature>
<dbReference type="EMBL" id="MPUH01000047">
    <property type="protein sequence ID" value="OMJ93189.1"/>
    <property type="molecule type" value="Genomic_DNA"/>
</dbReference>
<evidence type="ECO:0000313" key="3">
    <source>
        <dbReference type="EMBL" id="OMJ93189.1"/>
    </source>
</evidence>
<comment type="caution">
    <text evidence="3">The sequence shown here is derived from an EMBL/GenBank/DDBJ whole genome shotgun (WGS) entry which is preliminary data.</text>
</comment>
<feature type="transmembrane region" description="Helical" evidence="1">
    <location>
        <begin position="280"/>
        <end position="301"/>
    </location>
</feature>
<proteinExistence type="predicted"/>
<reference evidence="3 4" key="1">
    <citation type="submission" date="2016-11" db="EMBL/GenBank/DDBJ databases">
        <title>The macronuclear genome of Stentor coeruleus: a giant cell with tiny introns.</title>
        <authorList>
            <person name="Slabodnick M."/>
            <person name="Ruby J.G."/>
            <person name="Reiff S.B."/>
            <person name="Swart E.C."/>
            <person name="Gosai S."/>
            <person name="Prabakaran S."/>
            <person name="Witkowska E."/>
            <person name="Larue G.E."/>
            <person name="Fisher S."/>
            <person name="Freeman R.M."/>
            <person name="Gunawardena J."/>
            <person name="Chu W."/>
            <person name="Stover N.A."/>
            <person name="Gregory B.D."/>
            <person name="Nowacki M."/>
            <person name="Derisi J."/>
            <person name="Roy S.W."/>
            <person name="Marshall W.F."/>
            <person name="Sood P."/>
        </authorList>
    </citation>
    <scope>NUCLEOTIDE SEQUENCE [LARGE SCALE GENOMIC DNA]</scope>
    <source>
        <strain evidence="3">WM001</strain>
    </source>
</reference>
<dbReference type="InterPro" id="IPR052994">
    <property type="entry name" value="Tiny_macrocysts_regulators"/>
</dbReference>
<keyword evidence="1" id="KW-0812">Transmembrane</keyword>
<feature type="transmembrane region" description="Helical" evidence="1">
    <location>
        <begin position="830"/>
        <end position="856"/>
    </location>
</feature>
<feature type="transmembrane region" description="Helical" evidence="1">
    <location>
        <begin position="1102"/>
        <end position="1125"/>
    </location>
</feature>
<feature type="transmembrane region" description="Helical" evidence="1">
    <location>
        <begin position="79"/>
        <end position="100"/>
    </location>
</feature>
<feature type="transmembrane region" description="Helical" evidence="1">
    <location>
        <begin position="198"/>
        <end position="218"/>
    </location>
</feature>
<feature type="transmembrane region" description="Helical" evidence="1">
    <location>
        <begin position="257"/>
        <end position="274"/>
    </location>
</feature>
<dbReference type="InterPro" id="IPR057352">
    <property type="entry name" value="TPR_TmcB/C"/>
</dbReference>
<evidence type="ECO:0000256" key="1">
    <source>
        <dbReference type="SAM" id="Phobius"/>
    </source>
</evidence>
<dbReference type="PANTHER" id="PTHR31600:SF2">
    <property type="entry name" value="GAMETE ENRICHED GENE 10 PROTEIN-RELATED"/>
    <property type="match status" value="1"/>
</dbReference>
<feature type="transmembrane region" description="Helical" evidence="1">
    <location>
        <begin position="20"/>
        <end position="41"/>
    </location>
</feature>
<dbReference type="Proteomes" id="UP000187209">
    <property type="component" value="Unassembled WGS sequence"/>
</dbReference>
<keyword evidence="4" id="KW-1185">Reference proteome</keyword>
<keyword evidence="1" id="KW-1133">Transmembrane helix</keyword>
<dbReference type="PANTHER" id="PTHR31600">
    <property type="entry name" value="TINY MACROCYSTS PROTEIN B-RELATED"/>
    <property type="match status" value="1"/>
</dbReference>
<feature type="transmembrane region" description="Helical" evidence="1">
    <location>
        <begin position="1300"/>
        <end position="1319"/>
    </location>
</feature>
<sequence>MMNQIYKQVEYGAIESKYEKALFCLLEILTLLQLSSILCLPNHNILNWNDYSVLWRILSYMRTDILSLYLISMETGLKIVNFLYITMFFLALALYIQNLFWKQGKQSICYILTKLLIVEKLFNLPLLLYLMASLKWVWFNTQPEDYPKSLNFTLQKYTIVFSYFSVILSFIIAYSHIKFGYESRHSHAFSSIKSKVSSFLTLYSVLIYRYSLMIYLIIPPSDYIFFLSLIGFPHLVISILYLYYLPYYNFVSNFIKTFAHTFTACICSALFISYNLENGLFTILAIFVIYPCSTLIWWSIFSHKIQSIKDILEKHIQDISNEWEFEICIRDRLIKANKDHEEKTLKIFEQFFNNKYYKKTRRVRMWKADFLFYVCNKERASLLCINLGNTLERDIETDYQEFILLMDIKKAVNEKCEEYKLVNKLRKYENIKQVDKDICEKIIRFWRKLILKPNTYSELDQYSMKIKNDIDWLTDNYFKLTNKYQDSILLLALYSSFIQSFFNDTEKAMVLNTRRENLIKQIELKENKLSFCLHEENALLMFSASPDVGAIVYSSPQFSSAFGWSQKTINDKFIGQFFPESFKFLAKDQMIEFKKNCIKTSEYINDSLVMLNSKGYLIEVTCSITLLAYVQTVFLVICKPFELDREIALVNKIGVIEECSEGLRVLLGDLVEPKGLGIENFICLPFKNLKKETKITIQSSRLIVSYNKIKICRESIRLVHFYKNKQVFKGVNSELSVKISNSHHRVSFCIDENPLFKIPKEPETASLSLSKTEGQLLKQQRRISEISLMSKSEEPLQEFSLSEISEEYKKMNIGLQKIAYFSRQASRSLVIFKAILIFSMLIVVASNISGLIYFTIQVQTQVSQKSIDRLGACLYLISNMGETTASIQRTVPSRPDLVIVNMYFLKNSTEDLQELLSNFTSHDETWSFCKESENLFLPTIPVINFVNNKHFYEYLNMYNFIRAYLENARNFIQQVENKTYNFNDEAMFVLFNGLGQSSKHIHKIINEIKTCEKNNALNLQSIKLINLSIGFIVMGLCIAGLIPYSIFIENRLIKLWKFTRKIAKHGTDGLEKVCNERLENIHSFYSYAKVVKKKRNSKKIKAWYALQFISRLGFFVIITTIFYVACESYFYKSLTPLLVNRPELLFRLTDSRVGISNSLFYAKQTMLNGRLDIKTLFPEFIPMTVAYRDMLEKISEGLKNDLLDVMKKENMELIGSDIYEKMFESETDTLPIMHIGFYPAVINLLFETFWVTTSMKDSLFAMAYQKFNENANKLGTIAEENLRQVIDHSRKIIEGYISDFIIFSSCFSLLYAAVYIGIYSPFLSEQKKKVDSLTKIAEIIVLSNDASKDISRD</sequence>
<protein>
    <recommendedName>
        <fullName evidence="2">TmcB/TmcC TPR repeats domain-containing protein</fullName>
    </recommendedName>
</protein>
<organism evidence="3 4">
    <name type="scientific">Stentor coeruleus</name>
    <dbReference type="NCBI Taxonomy" id="5963"/>
    <lineage>
        <taxon>Eukaryota</taxon>
        <taxon>Sar</taxon>
        <taxon>Alveolata</taxon>
        <taxon>Ciliophora</taxon>
        <taxon>Postciliodesmatophora</taxon>
        <taxon>Heterotrichea</taxon>
        <taxon>Heterotrichida</taxon>
        <taxon>Stentoridae</taxon>
        <taxon>Stentor</taxon>
    </lineage>
</organism>
<feature type="transmembrane region" description="Helical" evidence="1">
    <location>
        <begin position="1024"/>
        <end position="1047"/>
    </location>
</feature>